<accession>A0ABU6DU35</accession>
<proteinExistence type="predicted"/>
<keyword evidence="2" id="KW-1185">Reference proteome</keyword>
<dbReference type="SUPFAM" id="SSF51126">
    <property type="entry name" value="Pectin lyase-like"/>
    <property type="match status" value="1"/>
</dbReference>
<evidence type="ECO:0000313" key="1">
    <source>
        <dbReference type="EMBL" id="MEB5477372.1"/>
    </source>
</evidence>
<sequence>MTTNNETSEENTTVTTESIVTNITDATSQSIFNQKSITIVESSNELEKLDKWDLRSVYVNNDGKYDYSVSKSLWVKDETYNTYDFKSAQPIQYYFDQLNDWNDAIELAQLNMFIKGYSPKMIFPSGVIKIKRPIWGAAALGMYLNEKYPDLGIYNSTNNTFLAYPPLIIEGQGRDATTIEFAGGKGRGTPDDLTWVNYGAIHTAPYDVLEQCSGKAKIFYHQGYWTRVNLKGFTLYGYNSDTNGDRPNCHGIVLFRGNRAFVSDVVINCFNGAGLLCDGYYDSFLEKFEIFQCGRMSPVYGEYKTKKLTTLDYQTYAPLHVMKSDIGDGWDNCNFLRFLNFHIEDNYNAVADIIVTGDSSPIWIENIHFECDSSDGIGQLGTKTVIALGEYGVSRFAQDGIENYVYGSEKFTGNGGGYVYWSRGAGYVPAYADGIVLGQYTQLNIDNLEFPNALSVSINGGNASALLKANKCSFGSITNSANASQIQLTDCNISSYKQSYGLCPVMNNVNVSGPIEINYSLSTLENMIVLNNVTCEYATGTIQYGNVNLVSTSSTTGTTLFISDGSNNIYDNYIVNTLGELK</sequence>
<dbReference type="EMBL" id="VTDN01000007">
    <property type="protein sequence ID" value="MEB5477372.1"/>
    <property type="molecule type" value="Genomic_DNA"/>
</dbReference>
<reference evidence="1 2" key="1">
    <citation type="submission" date="2019-08" db="EMBL/GenBank/DDBJ databases">
        <title>Five species of Acinetobacter isolated from floral nectar and animal pollinators.</title>
        <authorList>
            <person name="Hendry T.A."/>
        </authorList>
    </citation>
    <scope>NUCLEOTIDE SEQUENCE [LARGE SCALE GENOMIC DNA]</scope>
    <source>
        <strain evidence="1 2">MD18.27</strain>
    </source>
</reference>
<evidence type="ECO:0008006" key="3">
    <source>
        <dbReference type="Google" id="ProtNLM"/>
    </source>
</evidence>
<comment type="caution">
    <text evidence="1">The sequence shown here is derived from an EMBL/GenBank/DDBJ whole genome shotgun (WGS) entry which is preliminary data.</text>
</comment>
<gene>
    <name evidence="1" type="ORF">I2F25_10005</name>
</gene>
<name>A0ABU6DU35_9GAMM</name>
<organism evidence="1 2">
    <name type="scientific">Acinetobacter pollinis</name>
    <dbReference type="NCBI Taxonomy" id="2605270"/>
    <lineage>
        <taxon>Bacteria</taxon>
        <taxon>Pseudomonadati</taxon>
        <taxon>Pseudomonadota</taxon>
        <taxon>Gammaproteobacteria</taxon>
        <taxon>Moraxellales</taxon>
        <taxon>Moraxellaceae</taxon>
        <taxon>Acinetobacter</taxon>
    </lineage>
</organism>
<dbReference type="InterPro" id="IPR011050">
    <property type="entry name" value="Pectin_lyase_fold/virulence"/>
</dbReference>
<dbReference type="RefSeq" id="WP_325775751.1">
    <property type="nucleotide sequence ID" value="NZ_VTDN01000007.1"/>
</dbReference>
<protein>
    <recommendedName>
        <fullName evidence="3">Right-handed parallel beta-helix repeat-containing protein</fullName>
    </recommendedName>
</protein>
<dbReference type="Proteomes" id="UP001339883">
    <property type="component" value="Unassembled WGS sequence"/>
</dbReference>
<evidence type="ECO:0000313" key="2">
    <source>
        <dbReference type="Proteomes" id="UP001339883"/>
    </source>
</evidence>